<dbReference type="PANTHER" id="PTHR46344">
    <property type="entry name" value="OS02G0202900 PROTEIN"/>
    <property type="match status" value="1"/>
</dbReference>
<keyword evidence="2" id="KW-0677">Repeat</keyword>
<proteinExistence type="predicted"/>
<accession>A0A817W705</accession>
<dbReference type="EMBL" id="CAJNYV010000237">
    <property type="protein sequence ID" value="CAF3352039.1"/>
    <property type="molecule type" value="Genomic_DNA"/>
</dbReference>
<dbReference type="PANTHER" id="PTHR46344:SF27">
    <property type="entry name" value="KELCH REPEAT SUPERFAMILY PROTEIN"/>
    <property type="match status" value="1"/>
</dbReference>
<dbReference type="Pfam" id="PF01344">
    <property type="entry name" value="Kelch_1"/>
    <property type="match status" value="1"/>
</dbReference>
<keyword evidence="1" id="KW-0880">Kelch repeat</keyword>
<dbReference type="SMART" id="SM00612">
    <property type="entry name" value="Kelch"/>
    <property type="match status" value="2"/>
</dbReference>
<dbReference type="Proteomes" id="UP000663865">
    <property type="component" value="Unassembled WGS sequence"/>
</dbReference>
<evidence type="ECO:0000313" key="4">
    <source>
        <dbReference type="EMBL" id="CAF3352039.1"/>
    </source>
</evidence>
<sequence length="142" mass="15415">MPKLVYAFCGLLQRMLFCWCLPPKDDDKEDIMKDVIVKNEAIGSHNLTQLLASSEIYDSSLNQWTATGRIVTVREYHTATLLNSGKVLVAAGMSLAGYLTSCKVYDPSTGQWSVLASMTTARASHAAILLDSGKILVTGDEG</sequence>
<organism evidence="4 5">
    <name type="scientific">Rotaria socialis</name>
    <dbReference type="NCBI Taxonomy" id="392032"/>
    <lineage>
        <taxon>Eukaryota</taxon>
        <taxon>Metazoa</taxon>
        <taxon>Spiralia</taxon>
        <taxon>Gnathifera</taxon>
        <taxon>Rotifera</taxon>
        <taxon>Eurotatoria</taxon>
        <taxon>Bdelloidea</taxon>
        <taxon>Philodinida</taxon>
        <taxon>Philodinidae</taxon>
        <taxon>Rotaria</taxon>
    </lineage>
</organism>
<dbReference type="AlphaFoldDB" id="A0A817W705"/>
<evidence type="ECO:0000313" key="5">
    <source>
        <dbReference type="Proteomes" id="UP000663865"/>
    </source>
</evidence>
<reference evidence="4" key="1">
    <citation type="submission" date="2021-02" db="EMBL/GenBank/DDBJ databases">
        <authorList>
            <person name="Nowell W R."/>
        </authorList>
    </citation>
    <scope>NUCLEOTIDE SEQUENCE</scope>
</reference>
<gene>
    <name evidence="4" type="ORF">KIK155_LOCUS3691</name>
</gene>
<name>A0A817W705_9BILA</name>
<evidence type="ECO:0000256" key="1">
    <source>
        <dbReference type="ARBA" id="ARBA00022441"/>
    </source>
</evidence>
<dbReference type="SUPFAM" id="SSF117281">
    <property type="entry name" value="Kelch motif"/>
    <property type="match status" value="1"/>
</dbReference>
<dbReference type="Gene3D" id="2.120.10.80">
    <property type="entry name" value="Kelch-type beta propeller"/>
    <property type="match status" value="1"/>
</dbReference>
<keyword evidence="3" id="KW-0732">Signal</keyword>
<feature type="signal peptide" evidence="3">
    <location>
        <begin position="1"/>
        <end position="20"/>
    </location>
</feature>
<protein>
    <submittedName>
        <fullName evidence="4">Uncharacterized protein</fullName>
    </submittedName>
</protein>
<dbReference type="InterPro" id="IPR006652">
    <property type="entry name" value="Kelch_1"/>
</dbReference>
<feature type="chain" id="PRO_5033002925" evidence="3">
    <location>
        <begin position="21"/>
        <end position="142"/>
    </location>
</feature>
<evidence type="ECO:0000256" key="3">
    <source>
        <dbReference type="SAM" id="SignalP"/>
    </source>
</evidence>
<evidence type="ECO:0000256" key="2">
    <source>
        <dbReference type="ARBA" id="ARBA00022737"/>
    </source>
</evidence>
<comment type="caution">
    <text evidence="4">The sequence shown here is derived from an EMBL/GenBank/DDBJ whole genome shotgun (WGS) entry which is preliminary data.</text>
</comment>
<dbReference type="InterPro" id="IPR015915">
    <property type="entry name" value="Kelch-typ_b-propeller"/>
</dbReference>